<protein>
    <submittedName>
        <fullName evidence="1">Histidine phosphatase family protein</fullName>
    </submittedName>
</protein>
<proteinExistence type="predicted"/>
<gene>
    <name evidence="1" type="ORF">GCM10010201_04730</name>
</gene>
<evidence type="ECO:0000313" key="2">
    <source>
        <dbReference type="Proteomes" id="UP001499978"/>
    </source>
</evidence>
<dbReference type="CDD" id="cd07067">
    <property type="entry name" value="HP_PGM_like"/>
    <property type="match status" value="1"/>
</dbReference>
<reference evidence="1 2" key="1">
    <citation type="journal article" date="2019" name="Int. J. Syst. Evol. Microbiol.">
        <title>The Global Catalogue of Microorganisms (GCM) 10K type strain sequencing project: providing services to taxonomists for standard genome sequencing and annotation.</title>
        <authorList>
            <consortium name="The Broad Institute Genomics Platform"/>
            <consortium name="The Broad Institute Genome Sequencing Center for Infectious Disease"/>
            <person name="Wu L."/>
            <person name="Ma J."/>
        </authorList>
    </citation>
    <scope>NUCLEOTIDE SEQUENCE [LARGE SCALE GENOMIC DNA]</scope>
    <source>
        <strain evidence="1 2">JCM 3367</strain>
    </source>
</reference>
<dbReference type="SUPFAM" id="SSF53254">
    <property type="entry name" value="Phosphoglycerate mutase-like"/>
    <property type="match status" value="1"/>
</dbReference>
<evidence type="ECO:0000313" key="1">
    <source>
        <dbReference type="EMBL" id="GAA2512477.1"/>
    </source>
</evidence>
<keyword evidence="2" id="KW-1185">Reference proteome</keyword>
<dbReference type="EMBL" id="BAAARY010000001">
    <property type="protein sequence ID" value="GAA2512477.1"/>
    <property type="molecule type" value="Genomic_DNA"/>
</dbReference>
<dbReference type="SMART" id="SM00855">
    <property type="entry name" value="PGAM"/>
    <property type="match status" value="1"/>
</dbReference>
<dbReference type="Pfam" id="PF00300">
    <property type="entry name" value="His_Phos_1"/>
    <property type="match status" value="1"/>
</dbReference>
<sequence length="165" mass="17175">MTDATIVLLRHAKADRPTDLPDADRPLTPRGHADAAAAGAWLVKNSLRPELVLCSPARRTRQTWHGVAVALGNAASPTARYVPDIYEASASDLLGVLREVDAGVGTVLLVGHNPGISLLSTLLAPSAAGGDGLRTCGLAVHRPRVEWSRLGSGDAELALSHTARG</sequence>
<dbReference type="Gene3D" id="3.40.50.1240">
    <property type="entry name" value="Phosphoglycerate mutase-like"/>
    <property type="match status" value="1"/>
</dbReference>
<name>A0ABN3N110_9ACTN</name>
<dbReference type="InterPro" id="IPR013078">
    <property type="entry name" value="His_Pase_superF_clade-1"/>
</dbReference>
<dbReference type="PANTHER" id="PTHR47623">
    <property type="entry name" value="OS09G0287300 PROTEIN"/>
    <property type="match status" value="1"/>
</dbReference>
<accession>A0ABN3N110</accession>
<dbReference type="InterPro" id="IPR029033">
    <property type="entry name" value="His_PPase_superfam"/>
</dbReference>
<dbReference type="RefSeq" id="WP_344167360.1">
    <property type="nucleotide sequence ID" value="NZ_BAAARY010000001.1"/>
</dbReference>
<organism evidence="1 2">
    <name type="scientific">Pilimelia columellifera subsp. columellifera</name>
    <dbReference type="NCBI Taxonomy" id="706583"/>
    <lineage>
        <taxon>Bacteria</taxon>
        <taxon>Bacillati</taxon>
        <taxon>Actinomycetota</taxon>
        <taxon>Actinomycetes</taxon>
        <taxon>Micromonosporales</taxon>
        <taxon>Micromonosporaceae</taxon>
        <taxon>Pilimelia</taxon>
    </lineage>
</organism>
<comment type="caution">
    <text evidence="1">The sequence shown here is derived from an EMBL/GenBank/DDBJ whole genome shotgun (WGS) entry which is preliminary data.</text>
</comment>
<dbReference type="Proteomes" id="UP001499978">
    <property type="component" value="Unassembled WGS sequence"/>
</dbReference>
<dbReference type="PANTHER" id="PTHR47623:SF1">
    <property type="entry name" value="OS09G0287300 PROTEIN"/>
    <property type="match status" value="1"/>
</dbReference>